<sequence length="69" mass="7777">MSEFVDHYNNDHQHSGIKFVTPQQAHSGEHIELLNRRREAVGGSNANPNQDGGSRANAETGIQYQRYQL</sequence>
<feature type="region of interest" description="Disordered" evidence="1">
    <location>
        <begin position="1"/>
        <end position="69"/>
    </location>
</feature>
<dbReference type="AlphaFoldDB" id="T1BZH3"/>
<evidence type="ECO:0000313" key="2">
    <source>
        <dbReference type="EMBL" id="EQD73953.1"/>
    </source>
</evidence>
<proteinExistence type="predicted"/>
<gene>
    <name evidence="2" type="ORF">B1A_04692</name>
</gene>
<feature type="compositionally biased region" description="Basic and acidic residues" evidence="1">
    <location>
        <begin position="27"/>
        <end position="40"/>
    </location>
</feature>
<feature type="compositionally biased region" description="Polar residues" evidence="1">
    <location>
        <begin position="60"/>
        <end position="69"/>
    </location>
</feature>
<feature type="non-terminal residue" evidence="2">
    <location>
        <position position="69"/>
    </location>
</feature>
<reference evidence="2" key="2">
    <citation type="journal article" date="2014" name="ISME J.">
        <title>Microbial stratification in low pH oxic and suboxic macroscopic growths along an acid mine drainage.</title>
        <authorList>
            <person name="Mendez-Garcia C."/>
            <person name="Mesa V."/>
            <person name="Sprenger R.R."/>
            <person name="Richter M."/>
            <person name="Diez M.S."/>
            <person name="Solano J."/>
            <person name="Bargiela R."/>
            <person name="Golyshina O.V."/>
            <person name="Manteca A."/>
            <person name="Ramos J.L."/>
            <person name="Gallego J.R."/>
            <person name="Llorente I."/>
            <person name="Martins Dos Santos V.A."/>
            <person name="Jensen O.N."/>
            <person name="Pelaez A.I."/>
            <person name="Sanchez J."/>
            <person name="Ferrer M."/>
        </authorList>
    </citation>
    <scope>NUCLEOTIDE SEQUENCE</scope>
</reference>
<comment type="caution">
    <text evidence="2">The sequence shown here is derived from an EMBL/GenBank/DDBJ whole genome shotgun (WGS) entry which is preliminary data.</text>
</comment>
<protein>
    <submittedName>
        <fullName evidence="2">Transposase</fullName>
    </submittedName>
</protein>
<evidence type="ECO:0000256" key="1">
    <source>
        <dbReference type="SAM" id="MobiDB-lite"/>
    </source>
</evidence>
<reference evidence="2" key="1">
    <citation type="submission" date="2013-08" db="EMBL/GenBank/DDBJ databases">
        <authorList>
            <person name="Mendez C."/>
            <person name="Richter M."/>
            <person name="Ferrer M."/>
            <person name="Sanchez J."/>
        </authorList>
    </citation>
    <scope>NUCLEOTIDE SEQUENCE</scope>
</reference>
<dbReference type="EMBL" id="AUZX01003421">
    <property type="protein sequence ID" value="EQD73953.1"/>
    <property type="molecule type" value="Genomic_DNA"/>
</dbReference>
<organism evidence="2">
    <name type="scientific">mine drainage metagenome</name>
    <dbReference type="NCBI Taxonomy" id="410659"/>
    <lineage>
        <taxon>unclassified sequences</taxon>
        <taxon>metagenomes</taxon>
        <taxon>ecological metagenomes</taxon>
    </lineage>
</organism>
<feature type="compositionally biased region" description="Basic and acidic residues" evidence="1">
    <location>
        <begin position="1"/>
        <end position="14"/>
    </location>
</feature>
<name>T1BZH3_9ZZZZ</name>
<accession>T1BZH3</accession>